<dbReference type="Proteomes" id="UP001642409">
    <property type="component" value="Unassembled WGS sequence"/>
</dbReference>
<evidence type="ECO:0000313" key="1">
    <source>
        <dbReference type="EMBL" id="CAI9934887.1"/>
    </source>
</evidence>
<evidence type="ECO:0000313" key="2">
    <source>
        <dbReference type="EMBL" id="CAL6019853.1"/>
    </source>
</evidence>
<keyword evidence="3" id="KW-1185">Reference proteome</keyword>
<comment type="caution">
    <text evidence="1">The sequence shown here is derived from an EMBL/GenBank/DDBJ whole genome shotgun (WGS) entry which is preliminary data.</text>
</comment>
<dbReference type="EMBL" id="CAXDID020000084">
    <property type="protein sequence ID" value="CAL6019853.1"/>
    <property type="molecule type" value="Genomic_DNA"/>
</dbReference>
<reference evidence="2 3" key="2">
    <citation type="submission" date="2024-07" db="EMBL/GenBank/DDBJ databases">
        <authorList>
            <person name="Akdeniz Z."/>
        </authorList>
    </citation>
    <scope>NUCLEOTIDE SEQUENCE [LARGE SCALE GENOMIC DNA]</scope>
</reference>
<dbReference type="EMBL" id="CATOUU010000590">
    <property type="protein sequence ID" value="CAI9934887.1"/>
    <property type="molecule type" value="Genomic_DNA"/>
</dbReference>
<evidence type="ECO:0000313" key="3">
    <source>
        <dbReference type="Proteomes" id="UP001642409"/>
    </source>
</evidence>
<name>A0AA86U1L8_9EUKA</name>
<dbReference type="AlphaFoldDB" id="A0AA86U1L8"/>
<protein>
    <submittedName>
        <fullName evidence="2">Hypothetical_protein</fullName>
    </submittedName>
</protein>
<sequence length="114" mass="13295">MNFNRNQLKNDEILFKAAYYYVKLMKYLETLSLSVINFSLTSVFGLVLESFWDGSEEHFGDFDPVCWALASHECFQSVSSDECNVSLVYFLFSRQKTRWNVPAEVNILWSPSQL</sequence>
<proteinExistence type="predicted"/>
<reference evidence="1" key="1">
    <citation type="submission" date="2023-06" db="EMBL/GenBank/DDBJ databases">
        <authorList>
            <person name="Kurt Z."/>
        </authorList>
    </citation>
    <scope>NUCLEOTIDE SEQUENCE</scope>
</reference>
<gene>
    <name evidence="1" type="ORF">HINF_LOCUS22532</name>
    <name evidence="2" type="ORF">HINF_LOCUS27146</name>
</gene>
<accession>A0AA86U1L8</accession>
<organism evidence="1">
    <name type="scientific">Hexamita inflata</name>
    <dbReference type="NCBI Taxonomy" id="28002"/>
    <lineage>
        <taxon>Eukaryota</taxon>
        <taxon>Metamonada</taxon>
        <taxon>Diplomonadida</taxon>
        <taxon>Hexamitidae</taxon>
        <taxon>Hexamitinae</taxon>
        <taxon>Hexamita</taxon>
    </lineage>
</organism>